<evidence type="ECO:0000256" key="1">
    <source>
        <dbReference type="ARBA" id="ARBA00022801"/>
    </source>
</evidence>
<evidence type="ECO:0000256" key="3">
    <source>
        <dbReference type="SAM" id="MobiDB-lite"/>
    </source>
</evidence>
<sequence>MLLRVGIAMAFFAVALATVVAVVVNLSGPSEPVAPGEARSDQTTAEPSREPTRQEREVQELPVVSDDWPRPSGEEVAAAQEPRYYAPQQNADLTLTIEPIGLYDVPVIDGATEEALEEGVIHLPQTPMPWEERDQKNVYLAGHRLGFPNTGSRLVFYNLDKLEEGDSVVLEDSLGEPYEYRVSEVFVVEPDAEWAVDPVRGRDMVTLQTCTFPDLLNRLIVRADRAA</sequence>
<organism evidence="4">
    <name type="scientific">uncultured Rubrobacteraceae bacterium</name>
    <dbReference type="NCBI Taxonomy" id="349277"/>
    <lineage>
        <taxon>Bacteria</taxon>
        <taxon>Bacillati</taxon>
        <taxon>Actinomycetota</taxon>
        <taxon>Rubrobacteria</taxon>
        <taxon>Rubrobacterales</taxon>
        <taxon>Rubrobacteraceae</taxon>
        <taxon>environmental samples</taxon>
    </lineage>
</organism>
<dbReference type="EMBL" id="CADCVB010000040">
    <property type="protein sequence ID" value="CAA9413731.1"/>
    <property type="molecule type" value="Genomic_DNA"/>
</dbReference>
<protein>
    <submittedName>
        <fullName evidence="4">Peptidase C60, sortase A and B</fullName>
    </submittedName>
</protein>
<gene>
    <name evidence="4" type="ORF">AVDCRST_MAG78-538</name>
</gene>
<dbReference type="SUPFAM" id="SSF63817">
    <property type="entry name" value="Sortase"/>
    <property type="match status" value="1"/>
</dbReference>
<feature type="active site" description="Acyl-thioester intermediate" evidence="2">
    <location>
        <position position="210"/>
    </location>
</feature>
<dbReference type="GO" id="GO:0016787">
    <property type="term" value="F:hydrolase activity"/>
    <property type="evidence" value="ECO:0007669"/>
    <property type="project" value="UniProtKB-KW"/>
</dbReference>
<dbReference type="CDD" id="cd05830">
    <property type="entry name" value="Sortase_E"/>
    <property type="match status" value="1"/>
</dbReference>
<dbReference type="Gene3D" id="2.40.260.10">
    <property type="entry name" value="Sortase"/>
    <property type="match status" value="1"/>
</dbReference>
<evidence type="ECO:0000256" key="2">
    <source>
        <dbReference type="PIRSR" id="PIRSR605754-1"/>
    </source>
</evidence>
<feature type="compositionally biased region" description="Basic and acidic residues" evidence="3">
    <location>
        <begin position="47"/>
        <end position="59"/>
    </location>
</feature>
<keyword evidence="1" id="KW-0378">Hydrolase</keyword>
<feature type="region of interest" description="Disordered" evidence="3">
    <location>
        <begin position="30"/>
        <end position="60"/>
    </location>
</feature>
<dbReference type="Pfam" id="PF04203">
    <property type="entry name" value="Sortase"/>
    <property type="match status" value="1"/>
</dbReference>
<accession>A0A6J4PGF3</accession>
<proteinExistence type="predicted"/>
<feature type="active site" description="Proton donor/acceptor" evidence="2">
    <location>
        <position position="143"/>
    </location>
</feature>
<dbReference type="AlphaFoldDB" id="A0A6J4PGF3"/>
<dbReference type="InterPro" id="IPR023365">
    <property type="entry name" value="Sortase_dom-sf"/>
</dbReference>
<dbReference type="InterPro" id="IPR042003">
    <property type="entry name" value="Sortase_E"/>
</dbReference>
<evidence type="ECO:0000313" key="4">
    <source>
        <dbReference type="EMBL" id="CAA9413731.1"/>
    </source>
</evidence>
<name>A0A6J4PGF3_9ACTN</name>
<dbReference type="NCBIfam" id="TIGR01076">
    <property type="entry name" value="sortase_fam"/>
    <property type="match status" value="1"/>
</dbReference>
<dbReference type="InterPro" id="IPR005754">
    <property type="entry name" value="Sortase"/>
</dbReference>
<reference evidence="4" key="1">
    <citation type="submission" date="2020-02" db="EMBL/GenBank/DDBJ databases">
        <authorList>
            <person name="Meier V. D."/>
        </authorList>
    </citation>
    <scope>NUCLEOTIDE SEQUENCE</scope>
    <source>
        <strain evidence="4">AVDCRST_MAG78</strain>
    </source>
</reference>